<dbReference type="SUPFAM" id="SSF102405">
    <property type="entry name" value="MCP/YpsA-like"/>
    <property type="match status" value="1"/>
</dbReference>
<dbReference type="EMBL" id="LCDB01000002">
    <property type="protein sequence ID" value="KKS44832.1"/>
    <property type="molecule type" value="Genomic_DNA"/>
</dbReference>
<sequence>MVRKNHLLKESEVKRYAHMKYKIAVSGAAETDHCNKGALEAAREIGKEIVRNNGVVLTGATTGVPYWVALGAKEEGGISIGLSPAATEKAHVKTYRLPTDNFDLIIYTGFDYSGRNLLLTRSADAIIVVCGRMGTLNEFTIAFEDAKPIGILEGTGGTADMIREIVGRSHRGPGKIVYDSNPKRLLQKLLKLIRKEKLVVVKERIRNNKLKHNRSNGYGRE</sequence>
<accession>A0A0G0Z7X9</accession>
<name>A0A0G0Z7X9_9BACT</name>
<dbReference type="Pfam" id="PF18306">
    <property type="entry name" value="LDcluster4"/>
    <property type="match status" value="1"/>
</dbReference>
<dbReference type="Gene3D" id="3.40.50.450">
    <property type="match status" value="1"/>
</dbReference>
<proteinExistence type="predicted"/>
<dbReference type="InterPro" id="IPR041164">
    <property type="entry name" value="LDcluster4"/>
</dbReference>
<reference evidence="1 2" key="1">
    <citation type="journal article" date="2015" name="Nature">
        <title>rRNA introns, odd ribosomes, and small enigmatic genomes across a large radiation of phyla.</title>
        <authorList>
            <person name="Brown C.T."/>
            <person name="Hug L.A."/>
            <person name="Thomas B.C."/>
            <person name="Sharon I."/>
            <person name="Castelle C.J."/>
            <person name="Singh A."/>
            <person name="Wilkins M.J."/>
            <person name="Williams K.H."/>
            <person name="Banfield J.F."/>
        </authorList>
    </citation>
    <scope>NUCLEOTIDE SEQUENCE [LARGE SCALE GENOMIC DNA]</scope>
</reference>
<comment type="caution">
    <text evidence="1">The sequence shown here is derived from an EMBL/GenBank/DDBJ whole genome shotgun (WGS) entry which is preliminary data.</text>
</comment>
<evidence type="ECO:0000313" key="2">
    <source>
        <dbReference type="Proteomes" id="UP000033986"/>
    </source>
</evidence>
<evidence type="ECO:0008006" key="3">
    <source>
        <dbReference type="Google" id="ProtNLM"/>
    </source>
</evidence>
<dbReference type="GO" id="GO:0005829">
    <property type="term" value="C:cytosol"/>
    <property type="evidence" value="ECO:0007669"/>
    <property type="project" value="TreeGrafter"/>
</dbReference>
<dbReference type="Proteomes" id="UP000033986">
    <property type="component" value="Unassembled WGS sequence"/>
</dbReference>
<dbReference type="PANTHER" id="PTHR43393:SF3">
    <property type="entry name" value="LYSINE DECARBOXYLASE-LIKE PROTEIN"/>
    <property type="match status" value="1"/>
</dbReference>
<dbReference type="PANTHER" id="PTHR43393">
    <property type="entry name" value="CYTOKININ RIBOSIDE 5'-MONOPHOSPHATE PHOSPHORIBOHYDROLASE"/>
    <property type="match status" value="1"/>
</dbReference>
<evidence type="ECO:0000313" key="1">
    <source>
        <dbReference type="EMBL" id="KKS44832.1"/>
    </source>
</evidence>
<organism evidence="1 2">
    <name type="scientific">Candidatus Azambacteria bacterium GW2011_GWB1_42_17</name>
    <dbReference type="NCBI Taxonomy" id="1618615"/>
    <lineage>
        <taxon>Bacteria</taxon>
        <taxon>Candidatus Azamiibacteriota</taxon>
    </lineage>
</organism>
<dbReference type="AlphaFoldDB" id="A0A0G0Z7X9"/>
<gene>
    <name evidence="1" type="ORF">UV07_C0002G0018</name>
</gene>
<protein>
    <recommendedName>
        <fullName evidence="3">Protein containing YHS domain protein</fullName>
    </recommendedName>
</protein>
<dbReference type="InterPro" id="IPR052341">
    <property type="entry name" value="LOG_family_nucleotidases"/>
</dbReference>